<keyword evidence="5 8" id="KW-0812">Transmembrane</keyword>
<evidence type="ECO:0000256" key="8">
    <source>
        <dbReference type="SAM" id="Phobius"/>
    </source>
</evidence>
<feature type="transmembrane region" description="Helical" evidence="8">
    <location>
        <begin position="217"/>
        <end position="239"/>
    </location>
</feature>
<feature type="transmembrane region" description="Helical" evidence="8">
    <location>
        <begin position="157"/>
        <end position="186"/>
    </location>
</feature>
<feature type="transmembrane region" description="Helical" evidence="8">
    <location>
        <begin position="498"/>
        <end position="518"/>
    </location>
</feature>
<feature type="transmembrane region" description="Helical" evidence="8">
    <location>
        <begin position="259"/>
        <end position="277"/>
    </location>
</feature>
<feature type="transmembrane region" description="Helical" evidence="8">
    <location>
        <begin position="76"/>
        <end position="96"/>
    </location>
</feature>
<comment type="subcellular location">
    <subcellularLocation>
        <location evidence="1">Cell membrane</location>
        <topology evidence="1">Multi-pass membrane protein</topology>
    </subcellularLocation>
</comment>
<evidence type="ECO:0000256" key="1">
    <source>
        <dbReference type="ARBA" id="ARBA00004651"/>
    </source>
</evidence>
<evidence type="ECO:0000256" key="6">
    <source>
        <dbReference type="ARBA" id="ARBA00022989"/>
    </source>
</evidence>
<feature type="transmembrane region" description="Helical" evidence="8">
    <location>
        <begin position="374"/>
        <end position="392"/>
    </location>
</feature>
<evidence type="ECO:0000313" key="10">
    <source>
        <dbReference type="Proteomes" id="UP000000442"/>
    </source>
</evidence>
<dbReference type="PANTHER" id="PTHR30047">
    <property type="entry name" value="HIGH-AFFINITY CHOLINE TRANSPORT PROTEIN-RELATED"/>
    <property type="match status" value="1"/>
</dbReference>
<dbReference type="EMBL" id="CP001087">
    <property type="protein sequence ID" value="ACN13245.1"/>
    <property type="molecule type" value="Genomic_DNA"/>
</dbReference>
<evidence type="ECO:0000256" key="2">
    <source>
        <dbReference type="ARBA" id="ARBA00005658"/>
    </source>
</evidence>
<keyword evidence="6 8" id="KW-1133">Transmembrane helix</keyword>
<proteinExistence type="inferred from homology"/>
<keyword evidence="4" id="KW-1003">Cell membrane</keyword>
<feature type="transmembrane region" description="Helical" evidence="8">
    <location>
        <begin position="38"/>
        <end position="56"/>
    </location>
</feature>
<gene>
    <name evidence="9" type="primary">betL</name>
    <name evidence="9" type="ordered locus">HRM2_01220</name>
</gene>
<dbReference type="Proteomes" id="UP000000442">
    <property type="component" value="Chromosome"/>
</dbReference>
<feature type="transmembrane region" description="Helical" evidence="8">
    <location>
        <begin position="429"/>
        <end position="452"/>
    </location>
</feature>
<dbReference type="PANTHER" id="PTHR30047:SF7">
    <property type="entry name" value="HIGH-AFFINITY CHOLINE TRANSPORT PROTEIN"/>
    <property type="match status" value="1"/>
</dbReference>
<evidence type="ECO:0000256" key="7">
    <source>
        <dbReference type="ARBA" id="ARBA00023136"/>
    </source>
</evidence>
<protein>
    <submittedName>
        <fullName evidence="9">BetL</fullName>
    </submittedName>
</protein>
<evidence type="ECO:0000256" key="4">
    <source>
        <dbReference type="ARBA" id="ARBA00022475"/>
    </source>
</evidence>
<feature type="transmembrane region" description="Helical" evidence="8">
    <location>
        <begin position="116"/>
        <end position="137"/>
    </location>
</feature>
<comment type="similarity">
    <text evidence="2">Belongs to the BCCT transporter (TC 2.A.15) family.</text>
</comment>
<evidence type="ECO:0000256" key="3">
    <source>
        <dbReference type="ARBA" id="ARBA00022448"/>
    </source>
</evidence>
<reference evidence="9 10" key="1">
    <citation type="journal article" date="2009" name="Environ. Microbiol.">
        <title>Genome sequence of Desulfobacterium autotrophicum HRM2, a marine sulfate reducer oxidizing organic carbon completely to carbon dioxide.</title>
        <authorList>
            <person name="Strittmatter A.W."/>
            <person name="Liesegang H."/>
            <person name="Rabus R."/>
            <person name="Decker I."/>
            <person name="Amann J."/>
            <person name="Andres S."/>
            <person name="Henne A."/>
            <person name="Fricke W.F."/>
            <person name="Martinez-Arias R."/>
            <person name="Bartels D."/>
            <person name="Goesmann A."/>
            <person name="Krause L."/>
            <person name="Puehler A."/>
            <person name="Klenk H.P."/>
            <person name="Richter M."/>
            <person name="Schuler M."/>
            <person name="Gloeckner F.O."/>
            <person name="Meyerdierks A."/>
            <person name="Gottschalk G."/>
            <person name="Amann R."/>
        </authorList>
    </citation>
    <scope>NUCLEOTIDE SEQUENCE [LARGE SCALE GENOMIC DNA]</scope>
    <source>
        <strain evidence="10">ATCC 43914 / DSM 3382 / HRM2</strain>
    </source>
</reference>
<dbReference type="Pfam" id="PF02028">
    <property type="entry name" value="BCCT"/>
    <property type="match status" value="1"/>
</dbReference>
<organism evidence="9 10">
    <name type="scientific">Desulforapulum autotrophicum (strain ATCC 43914 / DSM 3382 / VKM B-1955 / HRM2)</name>
    <name type="common">Desulfobacterium autotrophicum</name>
    <dbReference type="NCBI Taxonomy" id="177437"/>
    <lineage>
        <taxon>Bacteria</taxon>
        <taxon>Pseudomonadati</taxon>
        <taxon>Thermodesulfobacteriota</taxon>
        <taxon>Desulfobacteria</taxon>
        <taxon>Desulfobacterales</taxon>
        <taxon>Desulfobacteraceae</taxon>
        <taxon>Desulforapulum</taxon>
    </lineage>
</organism>
<name>C0QEC8_DESAH</name>
<dbReference type="AlphaFoldDB" id="C0QEC8"/>
<dbReference type="GO" id="GO:0005886">
    <property type="term" value="C:plasma membrane"/>
    <property type="evidence" value="ECO:0007669"/>
    <property type="project" value="UniProtKB-SubCell"/>
</dbReference>
<feature type="transmembrane region" description="Helical" evidence="8">
    <location>
        <begin position="284"/>
        <end position="303"/>
    </location>
</feature>
<dbReference type="STRING" id="177437.HRM2_01220"/>
<dbReference type="OrthoDB" id="9775735at2"/>
<feature type="transmembrane region" description="Helical" evidence="8">
    <location>
        <begin position="340"/>
        <end position="362"/>
    </location>
</feature>
<evidence type="ECO:0000256" key="5">
    <source>
        <dbReference type="ARBA" id="ARBA00022692"/>
    </source>
</evidence>
<keyword evidence="3" id="KW-0813">Transport</keyword>
<dbReference type="InterPro" id="IPR000060">
    <property type="entry name" value="BCCT_transptr"/>
</dbReference>
<dbReference type="KEGG" id="dat:HRM2_01220"/>
<keyword evidence="7 8" id="KW-0472">Membrane</keyword>
<accession>C0QEC8</accession>
<dbReference type="NCBIfam" id="TIGR00842">
    <property type="entry name" value="bcct"/>
    <property type="match status" value="1"/>
</dbReference>
<sequence length="527" mass="57188">MPLPTQRKESAMIPHDETAILTMKKTSSAPALGEFDRILFFVTLAITLAAVTFGALAPKRFDVLLTGIQTFITTRFSWFFVLSITLILITTLVIAFGRYGQLKLGREEDTPEFSRFAWISMLFSCGVGAGYAFWAVGEPILHYLNTPYLAESGTPQARVVAIQIVIMHWGIHAWAIFALVGLAIAFPAYRLGKPMNVSISLYGIFGDRIINSALGRFVEALAAFATIAGVSTGLGLGIISINAGIRHIFGAGLGLNGQLVFMVFLMVCYVLSAVSGIDKGVKHLSTVNVIIAFCWGGFILFSGPTTDLLNLMVQSAGSYISNFVSTSLWTDVNKTKGEWLHWWTVFYWIWWISWGPFCGGFLARISRGRTIREFVLGVVLVPTLVGIVWFSIVGGAAQHAQITGTANLAMALDQDMGSGIYVLLSTYPWGSGVCFIVLVNLIIFLITSADSASFFVAMQMSNGETEPTNAMKFIWGTVIGSLALVLLVSGGLKALQKASIIAGAPFGIVILFMAVSLFRMLKKEADK</sequence>
<dbReference type="HOGENOM" id="CLU_010118_5_0_7"/>
<dbReference type="GO" id="GO:0022857">
    <property type="term" value="F:transmembrane transporter activity"/>
    <property type="evidence" value="ECO:0007669"/>
    <property type="project" value="InterPro"/>
</dbReference>
<dbReference type="RefSeq" id="WP_012662496.1">
    <property type="nucleotide sequence ID" value="NC_012108.1"/>
</dbReference>
<keyword evidence="10" id="KW-1185">Reference proteome</keyword>
<dbReference type="eggNOG" id="COG1292">
    <property type="taxonomic scope" value="Bacteria"/>
</dbReference>
<feature type="transmembrane region" description="Helical" evidence="8">
    <location>
        <begin position="473"/>
        <end position="492"/>
    </location>
</feature>
<evidence type="ECO:0000313" key="9">
    <source>
        <dbReference type="EMBL" id="ACN13245.1"/>
    </source>
</evidence>